<evidence type="ECO:0000313" key="1">
    <source>
        <dbReference type="EMBL" id="GIQ90198.1"/>
    </source>
</evidence>
<protein>
    <submittedName>
        <fullName evidence="1">Uncharacterized protein</fullName>
    </submittedName>
</protein>
<dbReference type="EMBL" id="BDIP01005892">
    <property type="protein sequence ID" value="GIQ90198.1"/>
    <property type="molecule type" value="Genomic_DNA"/>
</dbReference>
<evidence type="ECO:0000313" key="2">
    <source>
        <dbReference type="Proteomes" id="UP000265618"/>
    </source>
</evidence>
<proteinExistence type="predicted"/>
<sequence length="142" mass="15471">MYIIPLSQALLDTDKGCRLKLDTLVTDRDGSLYLGPLPGVSSVTLSLNQSFSPMSLSDNFTLSDRHPLHYLSQQYTGYETAYTYQISQVSGAKDMPVRIGDTLPPALTVAAGTHVNLPFAYSKALRVVERGFNGSLVCVNPE</sequence>
<dbReference type="Proteomes" id="UP000265618">
    <property type="component" value="Unassembled WGS sequence"/>
</dbReference>
<reference evidence="1 2" key="1">
    <citation type="journal article" date="2018" name="PLoS ONE">
        <title>The draft genome of Kipferlia bialata reveals reductive genome evolution in fornicate parasites.</title>
        <authorList>
            <person name="Tanifuji G."/>
            <person name="Takabayashi S."/>
            <person name="Kume K."/>
            <person name="Takagi M."/>
            <person name="Nakayama T."/>
            <person name="Kamikawa R."/>
            <person name="Inagaki Y."/>
            <person name="Hashimoto T."/>
        </authorList>
    </citation>
    <scope>NUCLEOTIDE SEQUENCE [LARGE SCALE GENOMIC DNA]</scope>
    <source>
        <strain evidence="1">NY0173</strain>
    </source>
</reference>
<comment type="caution">
    <text evidence="1">The sequence shown here is derived from an EMBL/GenBank/DDBJ whole genome shotgun (WGS) entry which is preliminary data.</text>
</comment>
<keyword evidence="2" id="KW-1185">Reference proteome</keyword>
<accession>A0A9K3D6S9</accession>
<gene>
    <name evidence="1" type="ORF">KIPB_012906</name>
</gene>
<organism evidence="1 2">
    <name type="scientific">Kipferlia bialata</name>
    <dbReference type="NCBI Taxonomy" id="797122"/>
    <lineage>
        <taxon>Eukaryota</taxon>
        <taxon>Metamonada</taxon>
        <taxon>Carpediemonas-like organisms</taxon>
        <taxon>Kipferlia</taxon>
    </lineage>
</organism>
<dbReference type="AlphaFoldDB" id="A0A9K3D6S9"/>
<name>A0A9K3D6S9_9EUKA</name>
<feature type="non-terminal residue" evidence="1">
    <location>
        <position position="1"/>
    </location>
</feature>